<proteinExistence type="predicted"/>
<evidence type="ECO:0000313" key="2">
    <source>
        <dbReference type="Proteomes" id="UP000636709"/>
    </source>
</evidence>
<dbReference type="AlphaFoldDB" id="A0A835FCS0"/>
<protein>
    <submittedName>
        <fullName evidence="1">Uncharacterized protein</fullName>
    </submittedName>
</protein>
<dbReference type="PANTHER" id="PTHR33935">
    <property type="entry name" value="OS10G0148100 PROTEIN"/>
    <property type="match status" value="1"/>
</dbReference>
<keyword evidence="2" id="KW-1185">Reference proteome</keyword>
<dbReference type="Proteomes" id="UP000636709">
    <property type="component" value="Unassembled WGS sequence"/>
</dbReference>
<name>A0A835FCS0_9POAL</name>
<organism evidence="1 2">
    <name type="scientific">Digitaria exilis</name>
    <dbReference type="NCBI Taxonomy" id="1010633"/>
    <lineage>
        <taxon>Eukaryota</taxon>
        <taxon>Viridiplantae</taxon>
        <taxon>Streptophyta</taxon>
        <taxon>Embryophyta</taxon>
        <taxon>Tracheophyta</taxon>
        <taxon>Spermatophyta</taxon>
        <taxon>Magnoliopsida</taxon>
        <taxon>Liliopsida</taxon>
        <taxon>Poales</taxon>
        <taxon>Poaceae</taxon>
        <taxon>PACMAD clade</taxon>
        <taxon>Panicoideae</taxon>
        <taxon>Panicodae</taxon>
        <taxon>Paniceae</taxon>
        <taxon>Anthephorinae</taxon>
        <taxon>Digitaria</taxon>
    </lineage>
</organism>
<dbReference type="PANTHER" id="PTHR33935:SF22">
    <property type="entry name" value="OS10G0149400 PROTEIN"/>
    <property type="match status" value="1"/>
</dbReference>
<evidence type="ECO:0000313" key="1">
    <source>
        <dbReference type="EMBL" id="KAF8740835.1"/>
    </source>
</evidence>
<sequence>MAATMVEEVGVVGLEKKNAGERKEERPVYCTNRALLSFSILSLSLPSFLHAHSPPASSPALHLLASLCVAASPSPGGGGGARGGDEEDEGRRSSIRFEFMGNELEIRHDRLLSSSVGSAGELHHSQPPNRSLSLSLSLSLSPLLCCARFGVRETMRDPRCRGKSAIPTLKRGVAHPSATNLRVTIKRKNHNNGDYMSKAAGKLQSSGVFSSPLSIDLHVVDCLAQIHSTEGMPYCRPGQEPSICCQVAVLQSSPEKR</sequence>
<reference evidence="1" key="1">
    <citation type="submission" date="2020-07" db="EMBL/GenBank/DDBJ databases">
        <title>Genome sequence and genetic diversity analysis of an under-domesticated orphan crop, white fonio (Digitaria exilis).</title>
        <authorList>
            <person name="Bennetzen J.L."/>
            <person name="Chen S."/>
            <person name="Ma X."/>
            <person name="Wang X."/>
            <person name="Yssel A.E.J."/>
            <person name="Chaluvadi S.R."/>
            <person name="Johnson M."/>
            <person name="Gangashetty P."/>
            <person name="Hamidou F."/>
            <person name="Sanogo M.D."/>
            <person name="Zwaenepoel A."/>
            <person name="Wallace J."/>
            <person name="Van De Peer Y."/>
            <person name="Van Deynze A."/>
        </authorList>
    </citation>
    <scope>NUCLEOTIDE SEQUENCE</scope>
    <source>
        <tissue evidence="1">Leaves</tissue>
    </source>
</reference>
<dbReference type="EMBL" id="JACEFO010001311">
    <property type="protein sequence ID" value="KAF8740835.1"/>
    <property type="molecule type" value="Genomic_DNA"/>
</dbReference>
<gene>
    <name evidence="1" type="ORF">HU200_013716</name>
</gene>
<accession>A0A835FCS0</accession>
<comment type="caution">
    <text evidence="1">The sequence shown here is derived from an EMBL/GenBank/DDBJ whole genome shotgun (WGS) entry which is preliminary data.</text>
</comment>